<dbReference type="AlphaFoldDB" id="I1S843"/>
<dbReference type="RefSeq" id="XP_011326606.1">
    <property type="nucleotide sequence ID" value="XM_011328304.1"/>
</dbReference>
<dbReference type="Proteomes" id="UP000070720">
    <property type="component" value="Chromosome 4"/>
</dbReference>
<feature type="region of interest" description="Disordered" evidence="1">
    <location>
        <begin position="1"/>
        <end position="20"/>
    </location>
</feature>
<reference evidence="3 4" key="2">
    <citation type="journal article" date="2010" name="Nature">
        <title>Comparative genomics reveals mobile pathogenicity chromosomes in Fusarium.</title>
        <authorList>
            <person name="Ma L.J."/>
            <person name="van der Does H.C."/>
            <person name="Borkovich K.A."/>
            <person name="Coleman J.J."/>
            <person name="Daboussi M.J."/>
            <person name="Di Pietro A."/>
            <person name="Dufresne M."/>
            <person name="Freitag M."/>
            <person name="Grabherr M."/>
            <person name="Henrissat B."/>
            <person name="Houterman P.M."/>
            <person name="Kang S."/>
            <person name="Shim W.B."/>
            <person name="Woloshuk C."/>
            <person name="Xie X."/>
            <person name="Xu J.R."/>
            <person name="Antoniw J."/>
            <person name="Baker S.E."/>
            <person name="Bluhm B.H."/>
            <person name="Breakspear A."/>
            <person name="Brown D.W."/>
            <person name="Butchko R.A."/>
            <person name="Chapman S."/>
            <person name="Coulson R."/>
            <person name="Coutinho P.M."/>
            <person name="Danchin E.G."/>
            <person name="Diener A."/>
            <person name="Gale L.R."/>
            <person name="Gardiner D.M."/>
            <person name="Goff S."/>
            <person name="Hammond-Kosack K.E."/>
            <person name="Hilburn K."/>
            <person name="Hua-Van A."/>
            <person name="Jonkers W."/>
            <person name="Kazan K."/>
            <person name="Kodira C.D."/>
            <person name="Koehrsen M."/>
            <person name="Kumar L."/>
            <person name="Lee Y.H."/>
            <person name="Li L."/>
            <person name="Manners J.M."/>
            <person name="Miranda-Saavedra D."/>
            <person name="Mukherjee M."/>
            <person name="Park G."/>
            <person name="Park J."/>
            <person name="Park S.Y."/>
            <person name="Proctor R.H."/>
            <person name="Regev A."/>
            <person name="Ruiz-Roldan M.C."/>
            <person name="Sain D."/>
            <person name="Sakthikumar S."/>
            <person name="Sykes S."/>
            <person name="Schwartz D.C."/>
            <person name="Turgeon B.G."/>
            <person name="Wapinski I."/>
            <person name="Yoder O."/>
            <person name="Young S."/>
            <person name="Zeng Q."/>
            <person name="Zhou S."/>
            <person name="Galagan J."/>
            <person name="Cuomo C.A."/>
            <person name="Kistler H.C."/>
            <person name="Rep M."/>
        </authorList>
    </citation>
    <scope>GENOME REANNOTATION</scope>
    <source>
        <strain evidence="4">ATCC MYA-4620 / CBS 123657 / FGSC 9075 / NRRL 31084 / PH-1</strain>
        <strain evidence="3">PH-1 / ATCC MYA-4620 / FGSC 9075 / NRRL 31084</strain>
    </source>
</reference>
<protein>
    <submittedName>
        <fullName evidence="2">Chromosome 4, complete genome</fullName>
    </submittedName>
</protein>
<keyword evidence="4" id="KW-1185">Reference proteome</keyword>
<evidence type="ECO:0000313" key="4">
    <source>
        <dbReference type="Proteomes" id="UP000070720"/>
    </source>
</evidence>
<dbReference type="InParanoid" id="I1S843"/>
<reference evidence="2 4" key="3">
    <citation type="journal article" date="2015" name="BMC Genomics">
        <title>The completed genome sequence of the pathogenic ascomycete fungus Fusarium graminearum.</title>
        <authorList>
            <person name="King R."/>
            <person name="Urban M."/>
            <person name="Hammond-Kosack M.C."/>
            <person name="Hassani-Pak K."/>
            <person name="Hammond-Kosack K.E."/>
        </authorList>
    </citation>
    <scope>NUCLEOTIDE SEQUENCE [LARGE SCALE GENOMIC DNA]</scope>
    <source>
        <strain evidence="4">ATCC MYA-4620 / CBS 123657 / FGSC 9075 / NRRL 31084 / PH-1</strain>
        <strain evidence="2">PH-1</strain>
    </source>
</reference>
<name>I1S843_GIBZE</name>
<sequence length="157" mass="17754">MRIISESRGGQPEFRSSNKAMSNKSTWAKTLVYQSAAWPMFMGSTFENKDHPNKHRILCCYRPTTSHVSVGGCTEKYSAWAVRQVQLVRMSTAQSSNRDKSSISSNWGHVEWFVSRRIKYIQYQTDSNGEGKTHADKVDNEWPTVGLGCVQPAAGFR</sequence>
<reference evidence="3 4" key="1">
    <citation type="journal article" date="2007" name="Science">
        <title>The Fusarium graminearum genome reveals a link between localized polymorphism and pathogen specialization.</title>
        <authorList>
            <person name="Cuomo C.A."/>
            <person name="Gueldener U."/>
            <person name="Xu J.-R."/>
            <person name="Trail F."/>
            <person name="Turgeon B.G."/>
            <person name="Di Pietro A."/>
            <person name="Walton J.D."/>
            <person name="Ma L.-J."/>
            <person name="Baker S.E."/>
            <person name="Rep M."/>
            <person name="Adam G."/>
            <person name="Antoniw J."/>
            <person name="Baldwin T."/>
            <person name="Calvo S.E."/>
            <person name="Chang Y.-L."/>
            <person name="DeCaprio D."/>
            <person name="Gale L.R."/>
            <person name="Gnerre S."/>
            <person name="Goswami R.S."/>
            <person name="Hammond-Kosack K."/>
            <person name="Harris L.J."/>
            <person name="Hilburn K."/>
            <person name="Kennell J.C."/>
            <person name="Kroken S."/>
            <person name="Magnuson J.K."/>
            <person name="Mannhaupt G."/>
            <person name="Mauceli E.W."/>
            <person name="Mewes H.-W."/>
            <person name="Mitterbauer R."/>
            <person name="Muehlbauer G."/>
            <person name="Muensterkoetter M."/>
            <person name="Nelson D."/>
            <person name="O'Donnell K."/>
            <person name="Ouellet T."/>
            <person name="Qi W."/>
            <person name="Quesneville H."/>
            <person name="Roncero M.I.G."/>
            <person name="Seong K.-Y."/>
            <person name="Tetko I.V."/>
            <person name="Urban M."/>
            <person name="Waalwijk C."/>
            <person name="Ward T.J."/>
            <person name="Yao J."/>
            <person name="Birren B.W."/>
            <person name="Kistler H.C."/>
        </authorList>
    </citation>
    <scope>NUCLEOTIDE SEQUENCE [LARGE SCALE GENOMIC DNA]</scope>
    <source>
        <strain evidence="4">ATCC MYA-4620 / CBS 123657 / FGSC 9075 / NRRL 31084 / PH-1</strain>
        <strain evidence="3">PH-1 / ATCC MYA-4620 / FGSC 9075 / NRRL 31084</strain>
    </source>
</reference>
<reference evidence="3" key="4">
    <citation type="submission" date="2017-01" db="UniProtKB">
        <authorList>
            <consortium name="EnsemblFungi"/>
        </authorList>
    </citation>
    <scope>IDENTIFICATION</scope>
    <source>
        <strain evidence="3">PH-1 / ATCC MYA-4620 / FGSC 9075 / NRRL 31084</strain>
    </source>
</reference>
<evidence type="ECO:0000256" key="1">
    <source>
        <dbReference type="SAM" id="MobiDB-lite"/>
    </source>
</evidence>
<dbReference type="EnsemblFungi" id="CEF83597">
    <property type="protein sequence ID" value="CEF83597"/>
    <property type="gene ID" value="FGRRES_13019"/>
</dbReference>
<evidence type="ECO:0000313" key="3">
    <source>
        <dbReference type="EnsemblFungi" id="CEF83597"/>
    </source>
</evidence>
<proteinExistence type="predicted"/>
<dbReference type="HOGENOM" id="CLU_1678055_0_0_1"/>
<evidence type="ECO:0000313" key="2">
    <source>
        <dbReference type="EMBL" id="CEF83597.1"/>
    </source>
</evidence>
<organism evidence="2 4">
    <name type="scientific">Gibberella zeae (strain ATCC MYA-4620 / CBS 123657 / FGSC 9075 / NRRL 31084 / PH-1)</name>
    <name type="common">Wheat head blight fungus</name>
    <name type="synonym">Fusarium graminearum</name>
    <dbReference type="NCBI Taxonomy" id="229533"/>
    <lineage>
        <taxon>Eukaryota</taxon>
        <taxon>Fungi</taxon>
        <taxon>Dikarya</taxon>
        <taxon>Ascomycota</taxon>
        <taxon>Pezizomycotina</taxon>
        <taxon>Sordariomycetes</taxon>
        <taxon>Hypocreomycetidae</taxon>
        <taxon>Hypocreales</taxon>
        <taxon>Nectriaceae</taxon>
        <taxon>Fusarium</taxon>
    </lineage>
</organism>
<accession>I1S843</accession>
<gene>
    <name evidence="2" type="ORF">FGRAMPH1_01T23539</name>
</gene>
<dbReference type="VEuPathDB" id="FungiDB:FGRAMPH1_01G23539"/>
<accession>A0A098DQJ1</accession>
<dbReference type="EMBL" id="HG970335">
    <property type="protein sequence ID" value="CEF83597.1"/>
    <property type="molecule type" value="Genomic_DNA"/>
</dbReference>
<dbReference type="KEGG" id="fgr:FGSG_13019"/>